<evidence type="ECO:0000313" key="3">
    <source>
        <dbReference type="Proteomes" id="UP000825935"/>
    </source>
</evidence>
<organism evidence="2 3">
    <name type="scientific">Ceratopteris richardii</name>
    <name type="common">Triangle waterfern</name>
    <dbReference type="NCBI Taxonomy" id="49495"/>
    <lineage>
        <taxon>Eukaryota</taxon>
        <taxon>Viridiplantae</taxon>
        <taxon>Streptophyta</taxon>
        <taxon>Embryophyta</taxon>
        <taxon>Tracheophyta</taxon>
        <taxon>Polypodiopsida</taxon>
        <taxon>Polypodiidae</taxon>
        <taxon>Polypodiales</taxon>
        <taxon>Pteridineae</taxon>
        <taxon>Pteridaceae</taxon>
        <taxon>Parkerioideae</taxon>
        <taxon>Ceratopteris</taxon>
    </lineage>
</organism>
<feature type="compositionally biased region" description="Polar residues" evidence="1">
    <location>
        <begin position="208"/>
        <end position="218"/>
    </location>
</feature>
<sequence length="394" mass="44179">MKVSARGEIARHVDDAIGAMVYSMIGQPPVESQLQHHLFLSQNSVKILHAHLKELKLKYKELELRYDAAKQTEASMNAAALRQKIGEYDDLKVAYDQLLKECELFGRDTEIFADAAEDAEERRAEADRKATEAEERAKEAEQRERAALSCIENLLKSHSGGKYQVLCSADLKSRLVNIKGNHNPNAKPSRSALTSVHAGPTLPDSDKTSILMNKNTTVPPKDEQQMHETCRAGKASTPKKGGKVEYHLKSSANMLCKDSRGTKRVLFDASKSCEEIRSVVRQRVSKNALINRKFSGTLKKVGKLQARNLEEKENVKDFDAEVMAKIEEAALSDNETAKYLADLLIILKKNLEKAETEGDLLYTKYCDIHKLLMDTLEMFGVIPELHDRSVQLDN</sequence>
<feature type="compositionally biased region" description="Polar residues" evidence="1">
    <location>
        <begin position="180"/>
        <end position="194"/>
    </location>
</feature>
<feature type="region of interest" description="Disordered" evidence="1">
    <location>
        <begin position="122"/>
        <end position="141"/>
    </location>
</feature>
<dbReference type="OrthoDB" id="1921498at2759"/>
<dbReference type="OMA" id="AENWANE"/>
<reference evidence="2" key="1">
    <citation type="submission" date="2021-08" db="EMBL/GenBank/DDBJ databases">
        <title>WGS assembly of Ceratopteris richardii.</title>
        <authorList>
            <person name="Marchant D.B."/>
            <person name="Chen G."/>
            <person name="Jenkins J."/>
            <person name="Shu S."/>
            <person name="Leebens-Mack J."/>
            <person name="Grimwood J."/>
            <person name="Schmutz J."/>
            <person name="Soltis P."/>
            <person name="Soltis D."/>
            <person name="Chen Z.-H."/>
        </authorList>
    </citation>
    <scope>NUCLEOTIDE SEQUENCE</scope>
    <source>
        <strain evidence="2">Whitten #5841</strain>
        <tissue evidence="2">Leaf</tissue>
    </source>
</reference>
<evidence type="ECO:0000313" key="2">
    <source>
        <dbReference type="EMBL" id="KAH7331460.1"/>
    </source>
</evidence>
<proteinExistence type="predicted"/>
<feature type="region of interest" description="Disordered" evidence="1">
    <location>
        <begin position="180"/>
        <end position="225"/>
    </location>
</feature>
<gene>
    <name evidence="2" type="ORF">KP509_20G034600</name>
</gene>
<dbReference type="PANTHER" id="PTHR35689">
    <property type="entry name" value="EARLY ENDOSOME ANTIGEN"/>
    <property type="match status" value="1"/>
</dbReference>
<name>A0A8T2SED7_CERRI</name>
<dbReference type="AlphaFoldDB" id="A0A8T2SED7"/>
<accession>A0A8T2SED7</accession>
<comment type="caution">
    <text evidence="2">The sequence shown here is derived from an EMBL/GenBank/DDBJ whole genome shotgun (WGS) entry which is preliminary data.</text>
</comment>
<dbReference type="PANTHER" id="PTHR35689:SF1">
    <property type="entry name" value="EARLY ENDOSOME ANTIGEN"/>
    <property type="match status" value="1"/>
</dbReference>
<evidence type="ECO:0000256" key="1">
    <source>
        <dbReference type="SAM" id="MobiDB-lite"/>
    </source>
</evidence>
<keyword evidence="3" id="KW-1185">Reference proteome</keyword>
<protein>
    <submittedName>
        <fullName evidence="2">Uncharacterized protein</fullName>
    </submittedName>
</protein>
<dbReference type="Proteomes" id="UP000825935">
    <property type="component" value="Chromosome 20"/>
</dbReference>
<dbReference type="EMBL" id="CM035425">
    <property type="protein sequence ID" value="KAH7331460.1"/>
    <property type="molecule type" value="Genomic_DNA"/>
</dbReference>